<dbReference type="GO" id="GO:0004854">
    <property type="term" value="F:xanthine dehydrogenase activity"/>
    <property type="evidence" value="ECO:0007669"/>
    <property type="project" value="InterPro"/>
</dbReference>
<dbReference type="NCBIfam" id="NF043083">
    <property type="entry name" value="XdhB_XDHase"/>
    <property type="match status" value="1"/>
</dbReference>
<dbReference type="EMBL" id="ALNK01000034">
    <property type="protein sequence ID" value="EJU20532.1"/>
    <property type="molecule type" value="Genomic_DNA"/>
</dbReference>
<keyword evidence="9" id="KW-1185">Reference proteome</keyword>
<dbReference type="PATRIC" id="fig|796937.3.peg.1703"/>
<dbReference type="EMBL" id="AFZF02000001">
    <property type="protein sequence ID" value="EHL18162.1"/>
    <property type="molecule type" value="Genomic_DNA"/>
</dbReference>
<accession>J5WAF7</accession>
<evidence type="ECO:0000313" key="7">
    <source>
        <dbReference type="EMBL" id="EJU20532.1"/>
    </source>
</evidence>
<dbReference type="GO" id="GO:0071949">
    <property type="term" value="F:FAD binding"/>
    <property type="evidence" value="ECO:0007669"/>
    <property type="project" value="InterPro"/>
</dbReference>
<reference evidence="6 8" key="2">
    <citation type="submission" date="2011-08" db="EMBL/GenBank/DDBJ databases">
        <title>The Genome Sequence of Eubacteriaceae bacterium CM5.</title>
        <authorList>
            <consortium name="The Broad Institute Genome Sequencing Platform"/>
            <person name="Earl A."/>
            <person name="Ward D."/>
            <person name="Feldgarden M."/>
            <person name="Gevers D."/>
            <person name="Sizova M."/>
            <person name="Hazen A."/>
            <person name="Epstein S."/>
            <person name="Young S.K."/>
            <person name="Zeng Q."/>
            <person name="Gargeya S."/>
            <person name="Fitzgerald M."/>
            <person name="Haas B."/>
            <person name="Abouelleil A."/>
            <person name="Alvarado L."/>
            <person name="Arachchi H.M."/>
            <person name="Berlin A."/>
            <person name="Brown A."/>
            <person name="Chapman S.B."/>
            <person name="Chen Z."/>
            <person name="Dunbar C."/>
            <person name="Freedman E."/>
            <person name="Gearin G."/>
            <person name="Gellesch M."/>
            <person name="Goldberg J."/>
            <person name="Griggs A."/>
            <person name="Gujja S."/>
            <person name="Heiman D."/>
            <person name="Howarth C."/>
            <person name="Larson L."/>
            <person name="Lui A."/>
            <person name="MacDonald P.J.P."/>
            <person name="Montmayeur A."/>
            <person name="Murphy C."/>
            <person name="Neiman D."/>
            <person name="Pearson M."/>
            <person name="Priest M."/>
            <person name="Roberts A."/>
            <person name="Saif S."/>
            <person name="Shea T."/>
            <person name="Shenoy N."/>
            <person name="Sisk P."/>
            <person name="Stolte C."/>
            <person name="Sykes S."/>
            <person name="Wortman J."/>
            <person name="Nusbaum C."/>
            <person name="Birren B."/>
        </authorList>
    </citation>
    <scope>NUCLEOTIDE SEQUENCE [LARGE SCALE GENOMIC DNA]</scope>
    <source>
        <strain evidence="6 8">CM5</strain>
    </source>
</reference>
<dbReference type="Proteomes" id="UP000005244">
    <property type="component" value="Unassembled WGS sequence"/>
</dbReference>
<comment type="caution">
    <text evidence="4">The sequence shown here is derived from an EMBL/GenBank/DDBJ whole genome shotgun (WGS) entry which is preliminary data.</text>
</comment>
<gene>
    <name evidence="7" type="ORF">HMPREF1143_1960</name>
    <name evidence="6" type="ORF">HMPREF9628_00064</name>
    <name evidence="4" type="ORF">HMPREF9629_00479</name>
    <name evidence="5" type="ORF">HMPREF9630_01157</name>
</gene>
<dbReference type="RefSeq" id="WP_009524716.1">
    <property type="nucleotide sequence ID" value="NZ_ALNK01000034.1"/>
</dbReference>
<dbReference type="InterPro" id="IPR036683">
    <property type="entry name" value="CO_DH_flav_C_dom_sf"/>
</dbReference>
<evidence type="ECO:0000256" key="1">
    <source>
        <dbReference type="ARBA" id="ARBA00022630"/>
    </source>
</evidence>
<dbReference type="AlphaFoldDB" id="G9X256"/>
<dbReference type="InterPro" id="IPR050031">
    <property type="entry name" value="XdhB_XDHase"/>
</dbReference>
<dbReference type="GO" id="GO:0002197">
    <property type="term" value="C:xanthine dehydrogenase complex"/>
    <property type="evidence" value="ECO:0007669"/>
    <property type="project" value="InterPro"/>
</dbReference>
<protein>
    <submittedName>
        <fullName evidence="7">FAD binding domain in molybdopterin dehydrogenase</fullName>
    </submittedName>
</protein>
<evidence type="ECO:0000259" key="3">
    <source>
        <dbReference type="PROSITE" id="PS51387"/>
    </source>
</evidence>
<evidence type="ECO:0000313" key="8">
    <source>
        <dbReference type="Proteomes" id="UP000003379"/>
    </source>
</evidence>
<dbReference type="PANTHER" id="PTHR42659:SF9">
    <property type="entry name" value="XANTHINE DEHYDROGENASE FAD-BINDING SUBUNIT XDHB-RELATED"/>
    <property type="match status" value="1"/>
</dbReference>
<dbReference type="SUPFAM" id="SSF55447">
    <property type="entry name" value="CO dehydrogenase flavoprotein C-terminal domain-like"/>
    <property type="match status" value="1"/>
</dbReference>
<dbReference type="InterPro" id="IPR051312">
    <property type="entry name" value="Diverse_Substr_Oxidored"/>
</dbReference>
<accession>V9HR83</accession>
<feature type="domain" description="FAD-binding PCMH-type" evidence="3">
    <location>
        <begin position="1"/>
        <end position="176"/>
    </location>
</feature>
<accession>G9X9X3</accession>
<dbReference type="Proteomes" id="UP000003379">
    <property type="component" value="Unassembled WGS sequence"/>
</dbReference>
<evidence type="ECO:0000313" key="11">
    <source>
        <dbReference type="Proteomes" id="UP000017818"/>
    </source>
</evidence>
<dbReference type="Pfam" id="PF03450">
    <property type="entry name" value="CO_deh_flav_C"/>
    <property type="match status" value="1"/>
</dbReference>
<dbReference type="InterPro" id="IPR016166">
    <property type="entry name" value="FAD-bd_PCMH"/>
</dbReference>
<dbReference type="SMART" id="SM01092">
    <property type="entry name" value="CO_deh_flav_C"/>
    <property type="match status" value="1"/>
</dbReference>
<dbReference type="InterPro" id="IPR036318">
    <property type="entry name" value="FAD-bd_PCMH-like_sf"/>
</dbReference>
<dbReference type="InterPro" id="IPR005107">
    <property type="entry name" value="CO_DH_flav_C"/>
</dbReference>
<dbReference type="BioCyc" id="EBAC796937-HMP:GMGH-480-MONOMER"/>
<evidence type="ECO:0000313" key="4">
    <source>
        <dbReference type="EMBL" id="EHL13179.1"/>
    </source>
</evidence>
<evidence type="ECO:0000256" key="2">
    <source>
        <dbReference type="ARBA" id="ARBA00023002"/>
    </source>
</evidence>
<dbReference type="STRING" id="796937.HMPREF9630_01157"/>
<dbReference type="InterPro" id="IPR002346">
    <property type="entry name" value="Mopterin_DH_FAD-bd"/>
</dbReference>
<dbReference type="Gene3D" id="3.30.390.50">
    <property type="entry name" value="CO dehydrogenase flavoprotein, C-terminal domain"/>
    <property type="match status" value="1"/>
</dbReference>
<dbReference type="SUPFAM" id="SSF56176">
    <property type="entry name" value="FAD-binding/transporter-associated domain-like"/>
    <property type="match status" value="1"/>
</dbReference>
<reference evidence="5 11" key="3">
    <citation type="submission" date="2012-05" db="EMBL/GenBank/DDBJ databases">
        <title>The Genome Sequence of Eubacteriaceae bacterium CM2.</title>
        <authorList>
            <consortium name="The Broad Institute Genome Sequencing Platform"/>
            <person name="Earl A."/>
            <person name="Ward D."/>
            <person name="Feldgarden M."/>
            <person name="Gevers D."/>
            <person name="Sizova M."/>
            <person name="Hazen A."/>
            <person name="Epstein S."/>
            <person name="Walker B."/>
            <person name="Young S.K."/>
            <person name="Zeng Q."/>
            <person name="Gargeya S."/>
            <person name="Fitzgerald M."/>
            <person name="Haas B."/>
            <person name="Abouelleil A."/>
            <person name="Alvarado L."/>
            <person name="Arachchi H.M."/>
            <person name="Berlin A."/>
            <person name="Chapman S.B."/>
            <person name="Goldberg J."/>
            <person name="Griggs A."/>
            <person name="Gujja S."/>
            <person name="Hansen M."/>
            <person name="Howarth C."/>
            <person name="Imamovic A."/>
            <person name="Larimer J."/>
            <person name="McCowen C."/>
            <person name="Montmayeur A."/>
            <person name="Murphy C."/>
            <person name="Neiman D."/>
            <person name="Pearson M."/>
            <person name="Priest M."/>
            <person name="Roberts A."/>
            <person name="Saif S."/>
            <person name="Shea T."/>
            <person name="Sisk P."/>
            <person name="Sykes S."/>
            <person name="Wortman J."/>
            <person name="Nusbaum C."/>
            <person name="Birren B."/>
        </authorList>
    </citation>
    <scope>NUCLEOTIDE SEQUENCE [LARGE SCALE GENOMIC DNA]</scope>
    <source>
        <strain evidence="5 11">CM2</strain>
    </source>
</reference>
<dbReference type="Proteomes" id="UP000017818">
    <property type="component" value="Unassembled WGS sequence"/>
</dbReference>
<evidence type="ECO:0000313" key="5">
    <source>
        <dbReference type="EMBL" id="EHL18162.1"/>
    </source>
</evidence>
<evidence type="ECO:0000313" key="10">
    <source>
        <dbReference type="Proteomes" id="UP000006437"/>
    </source>
</evidence>
<proteinExistence type="predicted"/>
<dbReference type="OrthoDB" id="9803647at2"/>
<dbReference type="InterPro" id="IPR016169">
    <property type="entry name" value="FAD-bd_PCMH_sub2"/>
</dbReference>
<accession>G9X256</accession>
<sequence length="297" mass="33215">MYDIKKIYEPQNIDEAVQMLYDDKEAIVINGGSDVLIKNREGHLTDIPFVSIYNLKELKKIYIDENESIIIGSGVSFTNIEKDPIVNKYIDFLAYAVGQVGGPQIRNIGTMGGNICNGVPSADSCTSVMALNTYLHLKSVNGTRVVPVCEFYVGAGKTIRQRDEILTHFEIKKEDYLGYTGNYIKYAMRNAMDIATLGCCIMTKLSEDKKTLEDVRITYGVAAPTPIRSPKLEEKLIGQKVGDNLIKIIDENYTLDVNPRNSWRASKDFRLHIIRELARRNINAAIVKGGGESVYSC</sequence>
<organism evidence="4 10">
    <name type="scientific">Peptoanaerobacter stomatis</name>
    <dbReference type="NCBI Taxonomy" id="796937"/>
    <lineage>
        <taxon>Bacteria</taxon>
        <taxon>Bacillati</taxon>
        <taxon>Bacillota</taxon>
        <taxon>Clostridia</taxon>
        <taxon>Peptostreptococcales</taxon>
        <taxon>Filifactoraceae</taxon>
        <taxon>Peptoanaerobacter</taxon>
    </lineage>
</organism>
<reference evidence="4 10" key="1">
    <citation type="submission" date="2011-08" db="EMBL/GenBank/DDBJ databases">
        <title>The Genome Sequence of Eubacteriaceae bacterium ACC19a.</title>
        <authorList>
            <consortium name="The Broad Institute Genome Sequencing Platform"/>
            <person name="Earl A."/>
            <person name="Ward D."/>
            <person name="Feldgarden M."/>
            <person name="Gevers D."/>
            <person name="Sizova M."/>
            <person name="Hazen A."/>
            <person name="Epstein S."/>
            <person name="Young S.K."/>
            <person name="Zeng Q."/>
            <person name="Gargeya S."/>
            <person name="Fitzgerald M."/>
            <person name="Haas B."/>
            <person name="Abouelleil A."/>
            <person name="Alvarado L."/>
            <person name="Arachchi H.M."/>
            <person name="Berlin A."/>
            <person name="Brown A."/>
            <person name="Chapman S.B."/>
            <person name="Chen Z."/>
            <person name="Dunbar C."/>
            <person name="Freedman E."/>
            <person name="Gearin G."/>
            <person name="Gellesch M."/>
            <person name="Goldberg J."/>
            <person name="Griggs A."/>
            <person name="Gujja S."/>
            <person name="Heiman D."/>
            <person name="Howarth C."/>
            <person name="Larson L."/>
            <person name="Lui A."/>
            <person name="MacDonald P.J.P."/>
            <person name="Montmayeur A."/>
            <person name="Murphy C."/>
            <person name="Neiman D."/>
            <person name="Pearson M."/>
            <person name="Priest M."/>
            <person name="Roberts A."/>
            <person name="Saif S."/>
            <person name="Shea T."/>
            <person name="Shenoy N."/>
            <person name="Sisk P."/>
            <person name="Stolte C."/>
            <person name="Sykes S."/>
            <person name="Wortman J."/>
            <person name="Nusbaum C."/>
            <person name="Birren B."/>
        </authorList>
    </citation>
    <scope>NUCLEOTIDE SEQUENCE [LARGE SCALE GENOMIC DNA]</scope>
    <source>
        <strain evidence="4 10">ACC19a</strain>
    </source>
</reference>
<reference evidence="7 9" key="4">
    <citation type="submission" date="2012-07" db="EMBL/GenBank/DDBJ databases">
        <authorList>
            <person name="Durkin A.S."/>
            <person name="McCorrison J."/>
            <person name="Torralba M."/>
            <person name="Gillis M."/>
            <person name="Methe B."/>
            <person name="Sutton G."/>
            <person name="Nelson K.E."/>
        </authorList>
    </citation>
    <scope>NUCLEOTIDE SEQUENCE [LARGE SCALE GENOMIC DNA]</scope>
    <source>
        <strain evidence="7 9">OBRC8</strain>
    </source>
</reference>
<evidence type="ECO:0000313" key="6">
    <source>
        <dbReference type="EMBL" id="EHL20219.1"/>
    </source>
</evidence>
<dbReference type="EMBL" id="AFZE01000045">
    <property type="protein sequence ID" value="EHL13179.1"/>
    <property type="molecule type" value="Genomic_DNA"/>
</dbReference>
<keyword evidence="2" id="KW-0560">Oxidoreductase</keyword>
<name>G9X256_9FIRM</name>
<dbReference type="PANTHER" id="PTHR42659">
    <property type="entry name" value="XANTHINE DEHYDROGENASE SUBUNIT C-RELATED"/>
    <property type="match status" value="1"/>
</dbReference>
<dbReference type="Proteomes" id="UP000006437">
    <property type="component" value="Unassembled WGS sequence"/>
</dbReference>
<dbReference type="Pfam" id="PF00941">
    <property type="entry name" value="FAD_binding_5"/>
    <property type="match status" value="1"/>
</dbReference>
<dbReference type="Gene3D" id="3.30.465.10">
    <property type="match status" value="1"/>
</dbReference>
<dbReference type="PROSITE" id="PS51387">
    <property type="entry name" value="FAD_PCMH"/>
    <property type="match status" value="1"/>
</dbReference>
<evidence type="ECO:0000313" key="9">
    <source>
        <dbReference type="Proteomes" id="UP000005244"/>
    </source>
</evidence>
<dbReference type="NCBIfam" id="NF007427">
    <property type="entry name" value="PRK09971.1"/>
    <property type="match status" value="1"/>
</dbReference>
<dbReference type="HOGENOM" id="CLU_058050_0_1_9"/>
<dbReference type="EMBL" id="AFZG01000001">
    <property type="protein sequence ID" value="EHL20219.1"/>
    <property type="molecule type" value="Genomic_DNA"/>
</dbReference>
<keyword evidence="1" id="KW-0285">Flavoprotein</keyword>